<dbReference type="RefSeq" id="WP_378318972.1">
    <property type="nucleotide sequence ID" value="NZ_JBHUHY010000003.1"/>
</dbReference>
<name>A0ABW5ATE2_9FLAO</name>
<dbReference type="InterPro" id="IPR037107">
    <property type="entry name" value="Put_OMP_sf"/>
</dbReference>
<evidence type="ECO:0000313" key="2">
    <source>
        <dbReference type="EMBL" id="MFD2185986.1"/>
    </source>
</evidence>
<accession>A0ABW5ATE2</accession>
<sequence>MKTMVLSLLLLSGIAVKAQQKDTYQYEIELGHNNDFLIIYTGTDRGYTYGINGSFRWRNKKETFITKLFKTELVSYSEVNLNIEAYTPDYLSDGSPDPNEERPYAGWSYANFTTALAFEKSFLHLGLDVGVLGSSSQADDIQNWFHREITGDVELQGWENQIPDQLGINLRANYGFDLKHTKLLDIYGTINSSIGNIDTYIKPAIHFRFGKFEPIQYSVGQDNQLLGKRKQVEYYLDTGFGAKFSLYDATVQGNIFDNHSLFEQDEINNILFNGYFGFCVLKNGTSIEFKYHLTTGELNSGDTHRYATLSFAQRF</sequence>
<dbReference type="EMBL" id="JBHUHY010000003">
    <property type="protein sequence ID" value="MFD2185986.1"/>
    <property type="molecule type" value="Genomic_DNA"/>
</dbReference>
<dbReference type="Gene3D" id="2.40.128.140">
    <property type="entry name" value="Outer membrane protein"/>
    <property type="match status" value="1"/>
</dbReference>
<keyword evidence="3" id="KW-1185">Reference proteome</keyword>
<gene>
    <name evidence="2" type="ORF">ACFSJT_04220</name>
</gene>
<dbReference type="InterPro" id="IPR018707">
    <property type="entry name" value="LpxR"/>
</dbReference>
<keyword evidence="1" id="KW-0732">Signal</keyword>
<protein>
    <submittedName>
        <fullName evidence="2">Lipid A-modifier LpxR family protein</fullName>
    </submittedName>
</protein>
<dbReference type="Pfam" id="PF09982">
    <property type="entry name" value="LpxR"/>
    <property type="match status" value="1"/>
</dbReference>
<proteinExistence type="predicted"/>
<evidence type="ECO:0000256" key="1">
    <source>
        <dbReference type="SAM" id="SignalP"/>
    </source>
</evidence>
<organism evidence="2 3">
    <name type="scientific">Aquimarina celericrescens</name>
    <dbReference type="NCBI Taxonomy" id="1964542"/>
    <lineage>
        <taxon>Bacteria</taxon>
        <taxon>Pseudomonadati</taxon>
        <taxon>Bacteroidota</taxon>
        <taxon>Flavobacteriia</taxon>
        <taxon>Flavobacteriales</taxon>
        <taxon>Flavobacteriaceae</taxon>
        <taxon>Aquimarina</taxon>
    </lineage>
</organism>
<dbReference type="Proteomes" id="UP001597344">
    <property type="component" value="Unassembled WGS sequence"/>
</dbReference>
<reference evidence="3" key="1">
    <citation type="journal article" date="2019" name="Int. J. Syst. Evol. Microbiol.">
        <title>The Global Catalogue of Microorganisms (GCM) 10K type strain sequencing project: providing services to taxonomists for standard genome sequencing and annotation.</title>
        <authorList>
            <consortium name="The Broad Institute Genomics Platform"/>
            <consortium name="The Broad Institute Genome Sequencing Center for Infectious Disease"/>
            <person name="Wu L."/>
            <person name="Ma J."/>
        </authorList>
    </citation>
    <scope>NUCLEOTIDE SEQUENCE [LARGE SCALE GENOMIC DNA]</scope>
    <source>
        <strain evidence="3">DT92</strain>
    </source>
</reference>
<feature type="signal peptide" evidence="1">
    <location>
        <begin position="1"/>
        <end position="17"/>
    </location>
</feature>
<feature type="chain" id="PRO_5046126313" evidence="1">
    <location>
        <begin position="18"/>
        <end position="315"/>
    </location>
</feature>
<evidence type="ECO:0000313" key="3">
    <source>
        <dbReference type="Proteomes" id="UP001597344"/>
    </source>
</evidence>
<comment type="caution">
    <text evidence="2">The sequence shown here is derived from an EMBL/GenBank/DDBJ whole genome shotgun (WGS) entry which is preliminary data.</text>
</comment>